<dbReference type="CDD" id="cd00833">
    <property type="entry name" value="PKS"/>
    <property type="match status" value="1"/>
</dbReference>
<comment type="caution">
    <text evidence="8">The sequence shown here is derived from an EMBL/GenBank/DDBJ whole genome shotgun (WGS) entry which is preliminary data.</text>
</comment>
<dbReference type="InterPro" id="IPR020841">
    <property type="entry name" value="PKS_Beta-ketoAc_synthase_dom"/>
</dbReference>
<dbReference type="InterPro" id="IPR057326">
    <property type="entry name" value="KR_dom"/>
</dbReference>
<dbReference type="InterPro" id="IPR001227">
    <property type="entry name" value="Ac_transferase_dom_sf"/>
</dbReference>
<dbReference type="Proteomes" id="UP001156627">
    <property type="component" value="Unassembled WGS sequence"/>
</dbReference>
<evidence type="ECO:0000256" key="5">
    <source>
        <dbReference type="ARBA" id="ARBA00022679"/>
    </source>
</evidence>
<evidence type="ECO:0000259" key="7">
    <source>
        <dbReference type="PROSITE" id="PS52004"/>
    </source>
</evidence>
<proteinExistence type="inferred from homology"/>
<evidence type="ECO:0000313" key="8">
    <source>
        <dbReference type="EMBL" id="GLQ87917.1"/>
    </source>
</evidence>
<dbReference type="Pfam" id="PF08659">
    <property type="entry name" value="KR"/>
    <property type="match status" value="1"/>
</dbReference>
<dbReference type="InterPro" id="IPR014031">
    <property type="entry name" value="Ketoacyl_synth_C"/>
</dbReference>
<dbReference type="Gene3D" id="1.10.1240.100">
    <property type="match status" value="1"/>
</dbReference>
<dbReference type="InterPro" id="IPR036736">
    <property type="entry name" value="ACP-like_sf"/>
</dbReference>
<evidence type="ECO:0000256" key="3">
    <source>
        <dbReference type="ARBA" id="ARBA00022450"/>
    </source>
</evidence>
<evidence type="ECO:0000256" key="2">
    <source>
        <dbReference type="ARBA" id="ARBA00006484"/>
    </source>
</evidence>
<name>A0ABQ5XAJ3_9GAMM</name>
<dbReference type="Gene3D" id="3.30.70.3290">
    <property type="match status" value="1"/>
</dbReference>
<dbReference type="Gene3D" id="1.10.1200.10">
    <property type="entry name" value="ACP-like"/>
    <property type="match status" value="1"/>
</dbReference>
<comment type="cofactor">
    <cofactor evidence="1">
        <name>pantetheine 4'-phosphate</name>
        <dbReference type="ChEBI" id="CHEBI:47942"/>
    </cofactor>
</comment>
<dbReference type="InterPro" id="IPR006162">
    <property type="entry name" value="Ppantetheine_attach_site"/>
</dbReference>
<evidence type="ECO:0000256" key="1">
    <source>
        <dbReference type="ARBA" id="ARBA00001957"/>
    </source>
</evidence>
<dbReference type="Pfam" id="PF16197">
    <property type="entry name" value="KAsynt_C_assoc"/>
    <property type="match status" value="1"/>
</dbReference>
<dbReference type="SUPFAM" id="SSF52777">
    <property type="entry name" value="CoA-dependent acyltransferases"/>
    <property type="match status" value="2"/>
</dbReference>
<dbReference type="CDD" id="cd08953">
    <property type="entry name" value="KR_2_SDR_x"/>
    <property type="match status" value="1"/>
</dbReference>
<feature type="domain" description="Ketosynthase family 3 (KS3)" evidence="7">
    <location>
        <begin position="1"/>
        <end position="415"/>
    </location>
</feature>
<sequence length="1832" mass="197423">MPGARDLGQYWQLLMEGREGIRRLSDAQLRAAGVGEERLRDPALIRALGLLEDSEYFDAGLFGYSASDAEILDPQQRLFLEQAWMALESAGYAPEKFAGGIGLFAGSGFSAYTMRLLASGWLARAQIGFQKIIGNDKDHLTTAAAYKLGLTGPAVTVQTTCSTSLVAVHLACRSLLGGECDMALAGAVTAGLEPATPLTYQEGNILAADGRCRPFDALAAGTVASNGVGVVVLRRLDDALRDGDNIRAVIRASAVNNDGSLKVGYLSPSVSGQYKVIRKALRLADVHPDSIDYVEAHGTGTLKGDPIEFEALTRAFRDQTARRQYCALGSVKGNIGHPDTAAGMAGLIKAILAMQHGWIPPTLHFSTPNPELDLGGSPFYINSVPVPWPAAERPRRAAVSSFGLGGTNAHLVLEQAPAPTMPVPPADEDPQLMVLSANSKTALTAARKRLGEYLRRHDGAALRDIAFTLRHGRTDLKERAFFVGNRAELIGQLEAVSAPAPDSEASTRRPALFIDGASSAWCQLVQGYYRHSAVFRDWTAADAQTFSAAGLTIDMLVPTWPTPAAGFRQDSSVWRFAAGYLLGGFILRLGIALQAIVAFGADELIAACLAGVCTLEDGLKIARLLDEPPASTPLETKLEALLSTMTLATPRIAYFSQCSGRWCTAEQVTQAAYWRAWIKQVRGGRRFEPDAATIAALHAVHIDPVHASEDGALQLWRATDTVQEHYQQLLRIVGELWRLGQVPPRPPAAVYGEGRRIELPPYPFERKRYWIDTSEGHPTTTESEARSSASNDVESWFQLPVWRQHVASPVAVDSCGTNYFLLAAAGDVLAESLASSLMQGGASVVRVHHRQVPAGMDGALALDGCRRDSYARLLQDHEFSRAGTNRFVFFDSYFVQLAGEWPSEGPSPWFCVPMWLAQALGEKLLGGGAIPAGAGVSASMIVVSNGMWSVDGEEACFAEKALARGLGKVLAQEYPGLIFKSVDLPAQSATAFAHGAKAQMLLDELLGDASTAEVALRGRLRWQRVFEPVRISATDGLLLRHRGVYLITGGLGGIGLEIAEYLARQMQAKLVLISRNLGADDRLQRLREQGAELLVLQADVTDGEAMLRARLAAEERFGAINGVIHAAGSLPTTIVQRMSEVSAWEGLRAKVKGTEVICALFADRPPDFVLLFSSLRAIIGGAGNGDYAAANAFMDAYANEAWASGRTYVRSINWDGWAGVGMSARVKQPAGSPADPAPLAVADGLRAWVLALSIEQPQVLVSPSNVNDLAASMAATNGPSPLDWLPAESRRSTAGQRPEHLDSAYAPARNETEARMVDIWEQYLGVSPIGVTDSFVMLGGDSVTSLQIAAKATERGLRIGPFAAMESGTIDALCASLDKSAPSRSAMDDAEVTGDLPLTPIQLWFFEQALPQVQHFNQAFLLKTTQRLDAGRMNEAMLGLLKQHDALRTRFFQRDGHWQQQLLPYAPRIVLEVEDLSDCTPEHYQGRLSAVCARVQVALDLDQGLLIKAVFFDSGDADNDRLMICAHHLVVDAISWRILLEDLHTGYEQLARGEPLRLASKSTSYKQWAESLRAYADALPVAAVRDAWLRMLSADHNVLPRDFPDGRNTVASAATLSRELTLDEAHLFARAGVSPFALFLAALGTAFADWMGPGSTLVALEGHGRDGIAPDMDLSRTVGWFTALYPFAIPRPSSSAQVHAIAVQEALNEASSRGLDYGVLAYLCDDLIRYGNQPEALVLYLGQGGQKPSAGKGFELAVESPGWTQDPVNERSHVLEIVAGMADARLSIGVTFSKALHKASTIELFLQRFEHAYMACAKAAAASLSQPVDSVQ</sequence>
<dbReference type="SMART" id="SM00822">
    <property type="entry name" value="PKS_KR"/>
    <property type="match status" value="1"/>
</dbReference>
<dbReference type="PANTHER" id="PTHR43775">
    <property type="entry name" value="FATTY ACID SYNTHASE"/>
    <property type="match status" value="1"/>
</dbReference>
<dbReference type="InterPro" id="IPR001242">
    <property type="entry name" value="Condensation_dom"/>
</dbReference>
<protein>
    <submittedName>
        <fullName evidence="8">Uncharacterized protein</fullName>
    </submittedName>
</protein>
<dbReference type="InterPro" id="IPR016039">
    <property type="entry name" value="Thiolase-like"/>
</dbReference>
<reference evidence="9" key="1">
    <citation type="journal article" date="2019" name="Int. J. Syst. Evol. Microbiol.">
        <title>The Global Catalogue of Microorganisms (GCM) 10K type strain sequencing project: providing services to taxonomists for standard genome sequencing and annotation.</title>
        <authorList>
            <consortium name="The Broad Institute Genomics Platform"/>
            <consortium name="The Broad Institute Genome Sequencing Center for Infectious Disease"/>
            <person name="Wu L."/>
            <person name="Ma J."/>
        </authorList>
    </citation>
    <scope>NUCLEOTIDE SEQUENCE [LARGE SCALE GENOMIC DNA]</scope>
    <source>
        <strain evidence="9">NBRC 111981</strain>
    </source>
</reference>
<keyword evidence="4" id="KW-0597">Phosphoprotein</keyword>
<dbReference type="SMART" id="SM00825">
    <property type="entry name" value="PKS_KS"/>
    <property type="match status" value="1"/>
</dbReference>
<comment type="similarity">
    <text evidence="2">Belongs to the short-chain dehydrogenases/reductases (SDR) family.</text>
</comment>
<dbReference type="InterPro" id="IPR016035">
    <property type="entry name" value="Acyl_Trfase/lysoPLipase"/>
</dbReference>
<dbReference type="InterPro" id="IPR013968">
    <property type="entry name" value="PKS_KR"/>
</dbReference>
<dbReference type="SUPFAM" id="SSF53901">
    <property type="entry name" value="Thiolase-like"/>
    <property type="match status" value="1"/>
</dbReference>
<evidence type="ECO:0000259" key="6">
    <source>
        <dbReference type="PROSITE" id="PS50075"/>
    </source>
</evidence>
<dbReference type="Gene3D" id="3.40.47.10">
    <property type="match status" value="1"/>
</dbReference>
<dbReference type="Pfam" id="PF02801">
    <property type="entry name" value="Ketoacyl-synt_C"/>
    <property type="match status" value="1"/>
</dbReference>
<dbReference type="Pfam" id="PF00550">
    <property type="entry name" value="PP-binding"/>
    <property type="match status" value="1"/>
</dbReference>
<evidence type="ECO:0000256" key="4">
    <source>
        <dbReference type="ARBA" id="ARBA00022553"/>
    </source>
</evidence>
<dbReference type="InterPro" id="IPR009081">
    <property type="entry name" value="PP-bd_ACP"/>
</dbReference>
<keyword evidence="9" id="KW-1185">Reference proteome</keyword>
<dbReference type="EMBL" id="BSOA01000013">
    <property type="protein sequence ID" value="GLQ87917.1"/>
    <property type="molecule type" value="Genomic_DNA"/>
</dbReference>
<keyword evidence="3" id="KW-0596">Phosphopantetheine</keyword>
<organism evidence="8 9">
    <name type="scientific">Dyella flagellata</name>
    <dbReference type="NCBI Taxonomy" id="1867833"/>
    <lineage>
        <taxon>Bacteria</taxon>
        <taxon>Pseudomonadati</taxon>
        <taxon>Pseudomonadota</taxon>
        <taxon>Gammaproteobacteria</taxon>
        <taxon>Lysobacterales</taxon>
        <taxon>Rhodanobacteraceae</taxon>
        <taxon>Dyella</taxon>
    </lineage>
</organism>
<dbReference type="InterPro" id="IPR050091">
    <property type="entry name" value="PKS_NRPS_Biosynth_Enz"/>
</dbReference>
<dbReference type="Gene3D" id="3.40.50.720">
    <property type="entry name" value="NAD(P)-binding Rossmann-like Domain"/>
    <property type="match status" value="1"/>
</dbReference>
<dbReference type="Pfam" id="PF00109">
    <property type="entry name" value="ketoacyl-synt"/>
    <property type="match status" value="1"/>
</dbReference>
<evidence type="ECO:0000313" key="9">
    <source>
        <dbReference type="Proteomes" id="UP001156627"/>
    </source>
</evidence>
<dbReference type="SUPFAM" id="SSF51735">
    <property type="entry name" value="NAD(P)-binding Rossmann-fold domains"/>
    <property type="match status" value="2"/>
</dbReference>
<dbReference type="InterPro" id="IPR036291">
    <property type="entry name" value="NAD(P)-bd_dom_sf"/>
</dbReference>
<dbReference type="InterPro" id="IPR014030">
    <property type="entry name" value="Ketoacyl_synth_N"/>
</dbReference>
<accession>A0ABQ5XAJ3</accession>
<dbReference type="Gene3D" id="3.30.559.30">
    <property type="entry name" value="Nonribosomal peptide synthetase, condensation domain"/>
    <property type="match status" value="1"/>
</dbReference>
<gene>
    <name evidence="8" type="ORF">GCM10007898_14850</name>
</gene>
<keyword evidence="5" id="KW-0808">Transferase</keyword>
<dbReference type="Gene3D" id="3.30.559.10">
    <property type="entry name" value="Chloramphenicol acetyltransferase-like domain"/>
    <property type="match status" value="1"/>
</dbReference>
<feature type="domain" description="Carrier" evidence="6">
    <location>
        <begin position="1307"/>
        <end position="1381"/>
    </location>
</feature>
<dbReference type="SUPFAM" id="SSF52151">
    <property type="entry name" value="FabD/lysophospholipase-like"/>
    <property type="match status" value="1"/>
</dbReference>
<dbReference type="PROSITE" id="PS50075">
    <property type="entry name" value="CARRIER"/>
    <property type="match status" value="1"/>
</dbReference>
<dbReference type="PROSITE" id="PS00012">
    <property type="entry name" value="PHOSPHOPANTETHEINE"/>
    <property type="match status" value="1"/>
</dbReference>
<dbReference type="PANTHER" id="PTHR43775:SF51">
    <property type="entry name" value="INACTIVE PHENOLPHTHIOCEROL SYNTHESIS POLYKETIDE SYNTHASE TYPE I PKS1-RELATED"/>
    <property type="match status" value="1"/>
</dbReference>
<dbReference type="InterPro" id="IPR032821">
    <property type="entry name" value="PKS_assoc"/>
</dbReference>
<dbReference type="InterPro" id="IPR023213">
    <property type="entry name" value="CAT-like_dom_sf"/>
</dbReference>
<dbReference type="PROSITE" id="PS52004">
    <property type="entry name" value="KS3_2"/>
    <property type="match status" value="1"/>
</dbReference>
<dbReference type="SUPFAM" id="SSF47336">
    <property type="entry name" value="ACP-like"/>
    <property type="match status" value="1"/>
</dbReference>
<dbReference type="Gene3D" id="3.40.366.10">
    <property type="entry name" value="Malonyl-Coenzyme A Acyl Carrier Protein, domain 2"/>
    <property type="match status" value="1"/>
</dbReference>
<dbReference type="Pfam" id="PF00668">
    <property type="entry name" value="Condensation"/>
    <property type="match status" value="1"/>
</dbReference>